<dbReference type="SUPFAM" id="SSF46785">
    <property type="entry name" value="Winged helix' DNA-binding domain"/>
    <property type="match status" value="1"/>
</dbReference>
<evidence type="ECO:0000256" key="1">
    <source>
        <dbReference type="ARBA" id="ARBA00005562"/>
    </source>
</evidence>
<dbReference type="GO" id="GO:0043565">
    <property type="term" value="F:sequence-specific DNA binding"/>
    <property type="evidence" value="ECO:0007669"/>
    <property type="project" value="InterPro"/>
</dbReference>
<comment type="similarity">
    <text evidence="1 3">Belongs to the ETS family.</text>
</comment>
<evidence type="ECO:0000256" key="3">
    <source>
        <dbReference type="RuleBase" id="RU004019"/>
    </source>
</evidence>
<evidence type="ECO:0000313" key="7">
    <source>
        <dbReference type="Proteomes" id="UP000822476"/>
    </source>
</evidence>
<comment type="subcellular location">
    <subcellularLocation>
        <location evidence="3">Nucleus</location>
    </subcellularLocation>
</comment>
<dbReference type="InterPro" id="IPR036388">
    <property type="entry name" value="WH-like_DNA-bd_sf"/>
</dbReference>
<name>A0A8S9Z2Q7_9TREM</name>
<dbReference type="GO" id="GO:0000981">
    <property type="term" value="F:DNA-binding transcription factor activity, RNA polymerase II-specific"/>
    <property type="evidence" value="ECO:0007669"/>
    <property type="project" value="TreeGrafter"/>
</dbReference>
<dbReference type="FunFam" id="1.10.10.10:FF:000055">
    <property type="entry name" value="ETS translocation variant 4 isoform 1"/>
    <property type="match status" value="1"/>
</dbReference>
<feature type="domain" description="ETS" evidence="5">
    <location>
        <begin position="371"/>
        <end position="451"/>
    </location>
</feature>
<dbReference type="AlphaFoldDB" id="A0A8S9Z2Q7"/>
<evidence type="ECO:0000313" key="6">
    <source>
        <dbReference type="EMBL" id="KAF7261729.1"/>
    </source>
</evidence>
<evidence type="ECO:0000256" key="4">
    <source>
        <dbReference type="SAM" id="MobiDB-lite"/>
    </source>
</evidence>
<feature type="region of interest" description="Disordered" evidence="4">
    <location>
        <begin position="467"/>
        <end position="487"/>
    </location>
</feature>
<keyword evidence="2 3" id="KW-0238">DNA-binding</keyword>
<dbReference type="PANTHER" id="PTHR11849">
    <property type="entry name" value="ETS"/>
    <property type="match status" value="1"/>
</dbReference>
<dbReference type="GO" id="GO:0005634">
    <property type="term" value="C:nucleus"/>
    <property type="evidence" value="ECO:0007669"/>
    <property type="project" value="UniProtKB-SubCell"/>
</dbReference>
<dbReference type="PRINTS" id="PR00454">
    <property type="entry name" value="ETSDOMAIN"/>
</dbReference>
<dbReference type="OrthoDB" id="10067219at2759"/>
<evidence type="ECO:0000256" key="2">
    <source>
        <dbReference type="ARBA" id="ARBA00023125"/>
    </source>
</evidence>
<dbReference type="GO" id="GO:0030154">
    <property type="term" value="P:cell differentiation"/>
    <property type="evidence" value="ECO:0007669"/>
    <property type="project" value="TreeGrafter"/>
</dbReference>
<dbReference type="PROSITE" id="PS00346">
    <property type="entry name" value="ETS_DOMAIN_2"/>
    <property type="match status" value="1"/>
</dbReference>
<dbReference type="Pfam" id="PF00178">
    <property type="entry name" value="Ets"/>
    <property type="match status" value="1"/>
</dbReference>
<dbReference type="EMBL" id="JTDE01000275">
    <property type="protein sequence ID" value="KAF7261729.1"/>
    <property type="molecule type" value="Genomic_DNA"/>
</dbReference>
<dbReference type="PROSITE" id="PS00345">
    <property type="entry name" value="ETS_DOMAIN_1"/>
    <property type="match status" value="1"/>
</dbReference>
<dbReference type="SMART" id="SM00413">
    <property type="entry name" value="ETS"/>
    <property type="match status" value="1"/>
</dbReference>
<dbReference type="PROSITE" id="PS50061">
    <property type="entry name" value="ETS_DOMAIN_3"/>
    <property type="match status" value="1"/>
</dbReference>
<dbReference type="InterPro" id="IPR046328">
    <property type="entry name" value="ETS_fam"/>
</dbReference>
<dbReference type="Proteomes" id="UP000822476">
    <property type="component" value="Unassembled WGS sequence"/>
</dbReference>
<sequence length="764" mass="85802">MGIRLRCRQISAIGNAGMFPGMPQEFHDSIKHTLCTEPNSNVDADTVLNTIRWTHESLYNFGSPQPYPALNNVYSSSSSPTIDATLLQDPRVSMEQSVAYDIVQNSFSQECSNEFTSGIFNDVQGIQGSSSNQPVLDSSISHRADVDQLHTPFFWPYDAQLEELQTSAYFGEADEEFKFDWLNEGTTTEQWFQPDPGYTDRLPYNQAWTMNDSRNVCGSPRGTSVLRETCIDTTTATRVHSIATEPAVKCFANDADKLLSTPCQHSYSIDAAPVEFIHSTTYRPGVPEETGLSDLPTIRTISTSLSYGDTNFDEALPTSLSRRTSIIHQPKIRHEPACPRSLTYTASRTCNDAMMVAASAALANFHHRGSLQLWQFLVALLDDTKSQHLICWTGRTLEFKLNDPEEVARLWGIQKNRPAMNYDKLSRSLRYYYEKGIMQKVSGERYVYRFVYEPDILFALAFPGEEHQPTEQSDSSVTDNNSSEESGLSVNFDHIRDQQLLGSSVFQNTTQSTTCIPNEDVDVNRFESTVSAANSFISGTTLATTVPGQPNDDLNPQYSHSCANYWNAFSPLSNPSSIELSFKRTTDDPIQKPSVTELDMNYHIESTDELTHTKHFLKASAKESLFQYGAYLPNTGHFSSPDDECTGIHWTLPISSAYTTTSLNGTHQCKDIYRIRHWTRWSPTDHVRLNTPPGIFTTTEDCTMSSVQVELNKPHHLDYSNNRLIEELKERAYLSTPAPEMTTQPFNEGCYQESCASGLNHSNS</sequence>
<evidence type="ECO:0000259" key="5">
    <source>
        <dbReference type="PROSITE" id="PS50061"/>
    </source>
</evidence>
<dbReference type="PANTHER" id="PTHR11849:SF282">
    <property type="entry name" value="ETV5-RELATED PROTEIN ETS96B"/>
    <property type="match status" value="1"/>
</dbReference>
<organism evidence="6 7">
    <name type="scientific">Paragonimus skrjabini miyazakii</name>
    <dbReference type="NCBI Taxonomy" id="59628"/>
    <lineage>
        <taxon>Eukaryota</taxon>
        <taxon>Metazoa</taxon>
        <taxon>Spiralia</taxon>
        <taxon>Lophotrochozoa</taxon>
        <taxon>Platyhelminthes</taxon>
        <taxon>Trematoda</taxon>
        <taxon>Digenea</taxon>
        <taxon>Plagiorchiida</taxon>
        <taxon>Troglotremata</taxon>
        <taxon>Troglotrematidae</taxon>
        <taxon>Paragonimus</taxon>
    </lineage>
</organism>
<proteinExistence type="inferred from homology"/>
<keyword evidence="7" id="KW-1185">Reference proteome</keyword>
<feature type="compositionally biased region" description="Polar residues" evidence="4">
    <location>
        <begin position="470"/>
        <end position="487"/>
    </location>
</feature>
<comment type="caution">
    <text evidence="6">The sequence shown here is derived from an EMBL/GenBank/DDBJ whole genome shotgun (WGS) entry which is preliminary data.</text>
</comment>
<dbReference type="Gene3D" id="1.10.10.10">
    <property type="entry name" value="Winged helix-like DNA-binding domain superfamily/Winged helix DNA-binding domain"/>
    <property type="match status" value="1"/>
</dbReference>
<dbReference type="InterPro" id="IPR000418">
    <property type="entry name" value="Ets_dom"/>
</dbReference>
<gene>
    <name evidence="6" type="ORF">EG68_00898</name>
</gene>
<keyword evidence="3" id="KW-0539">Nucleus</keyword>
<accession>A0A8S9Z2Q7</accession>
<protein>
    <recommendedName>
        <fullName evidence="5">ETS domain-containing protein</fullName>
    </recommendedName>
</protein>
<dbReference type="InterPro" id="IPR036390">
    <property type="entry name" value="WH_DNA-bd_sf"/>
</dbReference>
<reference evidence="6" key="1">
    <citation type="submission" date="2019-07" db="EMBL/GenBank/DDBJ databases">
        <title>Annotation for the trematode Paragonimus miyazaki's.</title>
        <authorList>
            <person name="Choi Y.-J."/>
        </authorList>
    </citation>
    <scope>NUCLEOTIDE SEQUENCE</scope>
    <source>
        <strain evidence="6">Japan</strain>
    </source>
</reference>